<dbReference type="Gene3D" id="1.20.58.840">
    <property type="match status" value="1"/>
</dbReference>
<keyword evidence="2" id="KW-0489">Methyltransferase</keyword>
<feature type="domain" description="Aminoglycoside phosphotransferase" evidence="1">
    <location>
        <begin position="43"/>
        <end position="278"/>
    </location>
</feature>
<evidence type="ECO:0000313" key="2">
    <source>
        <dbReference type="EMBL" id="RDI51905.1"/>
    </source>
</evidence>
<evidence type="ECO:0000259" key="1">
    <source>
        <dbReference type="Pfam" id="PF01636"/>
    </source>
</evidence>
<dbReference type="EMBL" id="QQAZ01000004">
    <property type="protein sequence ID" value="RDI51905.1"/>
    <property type="molecule type" value="Genomic_DNA"/>
</dbReference>
<dbReference type="AlphaFoldDB" id="A0A370H7H8"/>
<reference evidence="2 3" key="1">
    <citation type="submission" date="2018-07" db="EMBL/GenBank/DDBJ databases">
        <title>Genomic Encyclopedia of Type Strains, Phase IV (KMG-IV): sequencing the most valuable type-strain genomes for metagenomic binning, comparative biology and taxonomic classification.</title>
        <authorList>
            <person name="Goeker M."/>
        </authorList>
    </citation>
    <scope>NUCLEOTIDE SEQUENCE [LARGE SCALE GENOMIC DNA]</scope>
    <source>
        <strain evidence="2 3">DSM 44952</strain>
    </source>
</reference>
<organism evidence="2 3">
    <name type="scientific">Nocardia mexicana</name>
    <dbReference type="NCBI Taxonomy" id="279262"/>
    <lineage>
        <taxon>Bacteria</taxon>
        <taxon>Bacillati</taxon>
        <taxon>Actinomycetota</taxon>
        <taxon>Actinomycetes</taxon>
        <taxon>Mycobacteriales</taxon>
        <taxon>Nocardiaceae</taxon>
        <taxon>Nocardia</taxon>
    </lineage>
</organism>
<keyword evidence="3" id="KW-1185">Reference proteome</keyword>
<protein>
    <submittedName>
        <fullName evidence="2">Spectinomycin phosphotransferase/16S rRNA (Guanine(1405)-N(7))-methyltransferase</fullName>
    </submittedName>
</protein>
<dbReference type="GO" id="GO:0032259">
    <property type="term" value="P:methylation"/>
    <property type="evidence" value="ECO:0007669"/>
    <property type="project" value="UniProtKB-KW"/>
</dbReference>
<dbReference type="GO" id="GO:0008168">
    <property type="term" value="F:methyltransferase activity"/>
    <property type="evidence" value="ECO:0007669"/>
    <property type="project" value="UniProtKB-KW"/>
</dbReference>
<sequence>MLRLMLTPPPGLTDDTLIAVLAEHWAIGVVAMEYAAVGFGSHHWRVTDTGGDAWFVTVDELELRRRSPDDSVAAAFDRLRAALGTSQASRDAGLDFVVAPVPGSDGSVCVRLGAFAVAVYPLLEGRRFDWGEFRDEDHRQAVLDMIVRLHRSPTDVPARTEDFAVANRDEVELALAGDIPDRGPYSAPMSDLLRDNAAALRDEWARYDALVTTSRSLEVRSVVTHGEPHAANTMHTARGWRLIDWDTALLAPPERDLWDLDPGDGSLLEAYAERTGFTPHPELLELYRRRWDLADAAEYVHRFRRPHTGTEDDIESWKGLQELVFRLDAPGTAH</sequence>
<dbReference type="Proteomes" id="UP000255355">
    <property type="component" value="Unassembled WGS sequence"/>
</dbReference>
<dbReference type="SUPFAM" id="SSF56112">
    <property type="entry name" value="Protein kinase-like (PK-like)"/>
    <property type="match status" value="1"/>
</dbReference>
<dbReference type="InterPro" id="IPR011009">
    <property type="entry name" value="Kinase-like_dom_sf"/>
</dbReference>
<dbReference type="Gene3D" id="1.10.510.10">
    <property type="entry name" value="Transferase(Phosphotransferase) domain 1"/>
    <property type="match status" value="1"/>
</dbReference>
<gene>
    <name evidence="2" type="ORF">DFR68_104389</name>
</gene>
<accession>A0A370H7H8</accession>
<evidence type="ECO:0000313" key="3">
    <source>
        <dbReference type="Proteomes" id="UP000255355"/>
    </source>
</evidence>
<dbReference type="OrthoDB" id="115252at2"/>
<proteinExistence type="predicted"/>
<name>A0A370H7H8_9NOCA</name>
<keyword evidence="2" id="KW-0808">Transferase</keyword>
<dbReference type="Gene3D" id="3.30.200.20">
    <property type="entry name" value="Phosphorylase Kinase, domain 1"/>
    <property type="match status" value="1"/>
</dbReference>
<dbReference type="STRING" id="1210089.GCA_001613165_01424"/>
<dbReference type="Pfam" id="PF01636">
    <property type="entry name" value="APH"/>
    <property type="match status" value="1"/>
</dbReference>
<comment type="caution">
    <text evidence="2">The sequence shown here is derived from an EMBL/GenBank/DDBJ whole genome shotgun (WGS) entry which is preliminary data.</text>
</comment>
<dbReference type="InterPro" id="IPR002575">
    <property type="entry name" value="Aminoglycoside_PTrfase"/>
</dbReference>